<sequence length="461" mass="52476">MFQQGEDQIECVNKAMAFLFAVASRFSHSNNQLKTSFNPRNQATIQDDRVKIQQIQKRQTQSFAGTGNRGNAKNLRGTNAAGQPRTEDLDAYDSDCDDLSSAKAVLMANLSSCDSNVLSEVPYSDSYQNEMLNQDVQAMTYSEQTHVVDSLDNEIHSDSNIILYTQYLQETHDAEQAFWLKHSNHPSVIPVVSHTLVKVEAPCELPKVNKSCVDECTKCLELETELLKKKDFIEKDVYDKLVKSYSTLEQHFISLEVATQLNQEIFQKGNSGENQKGPTFNQLFEINKLKAQSQEKDTVIRKLKDRIKSLMKKKAWKMKLKWENVVDTAILKPSFTSISPRMFKLNLEPLAPKLLQNKDVHRDYIKHSRDHADILREIVENTRALSHIDSNLDSACKYVQIIQEVLVYVRETYPCLSKLSEKLAAATPINKDKKVRFADPLISSSNTQITQDSNKPLLHCT</sequence>
<dbReference type="AlphaFoldDB" id="A0A699J7R6"/>
<organism evidence="2">
    <name type="scientific">Tanacetum cinerariifolium</name>
    <name type="common">Dalmatian daisy</name>
    <name type="synonym">Chrysanthemum cinerariifolium</name>
    <dbReference type="NCBI Taxonomy" id="118510"/>
    <lineage>
        <taxon>Eukaryota</taxon>
        <taxon>Viridiplantae</taxon>
        <taxon>Streptophyta</taxon>
        <taxon>Embryophyta</taxon>
        <taxon>Tracheophyta</taxon>
        <taxon>Spermatophyta</taxon>
        <taxon>Magnoliopsida</taxon>
        <taxon>eudicotyledons</taxon>
        <taxon>Gunneridae</taxon>
        <taxon>Pentapetalae</taxon>
        <taxon>asterids</taxon>
        <taxon>campanulids</taxon>
        <taxon>Asterales</taxon>
        <taxon>Asteraceae</taxon>
        <taxon>Asteroideae</taxon>
        <taxon>Anthemideae</taxon>
        <taxon>Anthemidinae</taxon>
        <taxon>Tanacetum</taxon>
    </lineage>
</organism>
<evidence type="ECO:0000256" key="1">
    <source>
        <dbReference type="SAM" id="MobiDB-lite"/>
    </source>
</evidence>
<gene>
    <name evidence="2" type="ORF">Tci_589751</name>
</gene>
<accession>A0A699J7R6</accession>
<comment type="caution">
    <text evidence="2">The sequence shown here is derived from an EMBL/GenBank/DDBJ whole genome shotgun (WGS) entry which is preliminary data.</text>
</comment>
<protein>
    <submittedName>
        <fullName evidence="2">Uncharacterized protein</fullName>
    </submittedName>
</protein>
<proteinExistence type="predicted"/>
<feature type="compositionally biased region" description="Polar residues" evidence="1">
    <location>
        <begin position="58"/>
        <end position="81"/>
    </location>
</feature>
<dbReference type="EMBL" id="BKCJ010381032">
    <property type="protein sequence ID" value="GFA17779.1"/>
    <property type="molecule type" value="Genomic_DNA"/>
</dbReference>
<reference evidence="2" key="1">
    <citation type="journal article" date="2019" name="Sci. Rep.">
        <title>Draft genome of Tanacetum cinerariifolium, the natural source of mosquito coil.</title>
        <authorList>
            <person name="Yamashiro T."/>
            <person name="Shiraishi A."/>
            <person name="Satake H."/>
            <person name="Nakayama K."/>
        </authorList>
    </citation>
    <scope>NUCLEOTIDE SEQUENCE</scope>
</reference>
<name>A0A699J7R6_TANCI</name>
<feature type="region of interest" description="Disordered" evidence="1">
    <location>
        <begin position="58"/>
        <end position="87"/>
    </location>
</feature>
<evidence type="ECO:0000313" key="2">
    <source>
        <dbReference type="EMBL" id="GFA17779.1"/>
    </source>
</evidence>